<dbReference type="PROSITE" id="PS50893">
    <property type="entry name" value="ABC_TRANSPORTER_2"/>
    <property type="match status" value="1"/>
</dbReference>
<accession>A0A2N5Y7D2</accession>
<feature type="domain" description="ABC transporter" evidence="4">
    <location>
        <begin position="2"/>
        <end position="212"/>
    </location>
</feature>
<dbReference type="SUPFAM" id="SSF52540">
    <property type="entry name" value="P-loop containing nucleoside triphosphate hydrolases"/>
    <property type="match status" value="1"/>
</dbReference>
<gene>
    <name evidence="5" type="ORF">CWI75_02805</name>
</gene>
<dbReference type="EMBL" id="PKLZ01000001">
    <property type="protein sequence ID" value="PLW84287.1"/>
    <property type="molecule type" value="Genomic_DNA"/>
</dbReference>
<dbReference type="Proteomes" id="UP000234845">
    <property type="component" value="Unassembled WGS sequence"/>
</dbReference>
<proteinExistence type="predicted"/>
<dbReference type="InterPro" id="IPR003593">
    <property type="entry name" value="AAA+_ATPase"/>
</dbReference>
<evidence type="ECO:0000313" key="5">
    <source>
        <dbReference type="EMBL" id="PLW84287.1"/>
    </source>
</evidence>
<dbReference type="PANTHER" id="PTHR43119:SF1">
    <property type="entry name" value="ABC TRANSPORTER DOMAIN-CONTAINING PROTEIN"/>
    <property type="match status" value="1"/>
</dbReference>
<reference evidence="6" key="1">
    <citation type="submission" date="2017-11" db="EMBL/GenBank/DDBJ databases">
        <title>The draft genome sequence of Chromatocurvus sp. F02.</title>
        <authorList>
            <person name="Du Z.-J."/>
            <person name="Chang Y.-Q."/>
        </authorList>
    </citation>
    <scope>NUCLEOTIDE SEQUENCE [LARGE SCALE GENOMIC DNA]</scope>
    <source>
        <strain evidence="6">F02</strain>
    </source>
</reference>
<evidence type="ECO:0000313" key="6">
    <source>
        <dbReference type="Proteomes" id="UP000234845"/>
    </source>
</evidence>
<dbReference type="Gene3D" id="3.40.50.300">
    <property type="entry name" value="P-loop containing nucleotide triphosphate hydrolases"/>
    <property type="match status" value="1"/>
</dbReference>
<evidence type="ECO:0000259" key="4">
    <source>
        <dbReference type="PROSITE" id="PS50893"/>
    </source>
</evidence>
<name>A0A2N5Y7D2_9GAMM</name>
<dbReference type="GO" id="GO:0005524">
    <property type="term" value="F:ATP binding"/>
    <property type="evidence" value="ECO:0007669"/>
    <property type="project" value="UniProtKB-KW"/>
</dbReference>
<evidence type="ECO:0000256" key="1">
    <source>
        <dbReference type="ARBA" id="ARBA00022448"/>
    </source>
</evidence>
<dbReference type="RefSeq" id="WP_101519923.1">
    <property type="nucleotide sequence ID" value="NZ_PKLZ01000001.1"/>
</dbReference>
<sequence>MLSVENAGRRVRDQWVWRGLDFRVTPGEAWAVSGPSGSGKTLLLRCLAALDPLDEGRILFEGRDTETINVPAYRARVLYLHQQPAFFEGTVEENLRAVLALAQHSGREFDQAWISGTLERLGKSPDFLQRPISALSGGEAQIVAFLRGLQISPTLLLLDEPTAALDPEAVGQIESLIEAWQAADPEHSLLWVSHDQGQLERMTSRRLLLGDG</sequence>
<keyword evidence="2" id="KW-0547">Nucleotide-binding</keyword>
<dbReference type="InterPro" id="IPR027417">
    <property type="entry name" value="P-loop_NTPase"/>
</dbReference>
<dbReference type="GO" id="GO:0016020">
    <property type="term" value="C:membrane"/>
    <property type="evidence" value="ECO:0007669"/>
    <property type="project" value="InterPro"/>
</dbReference>
<keyword evidence="1" id="KW-0813">Transport</keyword>
<dbReference type="GO" id="GO:0016887">
    <property type="term" value="F:ATP hydrolysis activity"/>
    <property type="evidence" value="ECO:0007669"/>
    <property type="project" value="InterPro"/>
</dbReference>
<dbReference type="GO" id="GO:0055085">
    <property type="term" value="P:transmembrane transport"/>
    <property type="evidence" value="ECO:0007669"/>
    <property type="project" value="InterPro"/>
</dbReference>
<dbReference type="InterPro" id="IPR015856">
    <property type="entry name" value="ABC_transpr_CbiO/EcfA_su"/>
</dbReference>
<dbReference type="CDD" id="cd03225">
    <property type="entry name" value="ABC_cobalt_CbiO_domain1"/>
    <property type="match status" value="1"/>
</dbReference>
<dbReference type="Pfam" id="PF00005">
    <property type="entry name" value="ABC_tran"/>
    <property type="match status" value="1"/>
</dbReference>
<evidence type="ECO:0000256" key="3">
    <source>
        <dbReference type="ARBA" id="ARBA00022840"/>
    </source>
</evidence>
<evidence type="ECO:0000256" key="2">
    <source>
        <dbReference type="ARBA" id="ARBA00022741"/>
    </source>
</evidence>
<dbReference type="AlphaFoldDB" id="A0A2N5Y7D2"/>
<keyword evidence="3" id="KW-0067">ATP-binding</keyword>
<comment type="caution">
    <text evidence="5">The sequence shown here is derived from an EMBL/GenBank/DDBJ whole genome shotgun (WGS) entry which is preliminary data.</text>
</comment>
<dbReference type="OrthoDB" id="4408248at2"/>
<dbReference type="PANTHER" id="PTHR43119">
    <property type="entry name" value="ABC TRANSPORT PROTEIN ATP-BINDING COMPONENT-RELATED"/>
    <property type="match status" value="1"/>
</dbReference>
<protein>
    <submittedName>
        <fullName evidence="5">ABC transporter</fullName>
    </submittedName>
</protein>
<dbReference type="InterPro" id="IPR003439">
    <property type="entry name" value="ABC_transporter-like_ATP-bd"/>
</dbReference>
<organism evidence="5 6">
    <name type="scientific">Kineobactrum sediminis</name>
    <dbReference type="NCBI Taxonomy" id="1905677"/>
    <lineage>
        <taxon>Bacteria</taxon>
        <taxon>Pseudomonadati</taxon>
        <taxon>Pseudomonadota</taxon>
        <taxon>Gammaproteobacteria</taxon>
        <taxon>Cellvibrionales</taxon>
        <taxon>Halieaceae</taxon>
        <taxon>Kineobactrum</taxon>
    </lineage>
</organism>
<dbReference type="SMART" id="SM00382">
    <property type="entry name" value="AAA"/>
    <property type="match status" value="1"/>
</dbReference>
<keyword evidence="6" id="KW-1185">Reference proteome</keyword>